<feature type="transmembrane region" description="Helical" evidence="11">
    <location>
        <begin position="337"/>
        <end position="358"/>
    </location>
</feature>
<dbReference type="Proteomes" id="UP000007879">
    <property type="component" value="Unassembled WGS sequence"/>
</dbReference>
<dbReference type="SUPFAM" id="SSF52540">
    <property type="entry name" value="P-loop containing nucleoside triphosphate hydrolases"/>
    <property type="match status" value="2"/>
</dbReference>
<dbReference type="KEGG" id="aqu:100640761"/>
<feature type="transmembrane region" description="Helical" evidence="11">
    <location>
        <begin position="982"/>
        <end position="1002"/>
    </location>
</feature>
<dbReference type="GO" id="GO:0016887">
    <property type="term" value="F:ATP hydrolysis activity"/>
    <property type="evidence" value="ECO:0007669"/>
    <property type="project" value="InterPro"/>
</dbReference>
<dbReference type="InterPro" id="IPR017871">
    <property type="entry name" value="ABC_transporter-like_CS"/>
</dbReference>
<comment type="subcellular location">
    <subcellularLocation>
        <location evidence="1">Membrane</location>
        <topology evidence="1">Multi-pass membrane protein</topology>
    </subcellularLocation>
</comment>
<name>A0AAN0JI69_AMPQE</name>
<dbReference type="PANTHER" id="PTHR24223">
    <property type="entry name" value="ATP-BINDING CASSETTE SUB-FAMILY C"/>
    <property type="match status" value="1"/>
</dbReference>
<dbReference type="InterPro" id="IPR036640">
    <property type="entry name" value="ABC1_TM_sf"/>
</dbReference>
<keyword evidence="6" id="KW-0547">Nucleotide-binding</keyword>
<dbReference type="Gene3D" id="1.20.1560.10">
    <property type="entry name" value="ABC transporter type 1, transmembrane domain"/>
    <property type="match status" value="2"/>
</dbReference>
<dbReference type="InterPro" id="IPR050173">
    <property type="entry name" value="ABC_transporter_C-like"/>
</dbReference>
<dbReference type="FunFam" id="3.40.50.300:FF:000163">
    <property type="entry name" value="Multidrug resistance-associated protein member 4"/>
    <property type="match status" value="1"/>
</dbReference>
<dbReference type="FunFam" id="3.40.50.300:FF:000973">
    <property type="entry name" value="Multidrug resistance-associated protein 4"/>
    <property type="match status" value="1"/>
</dbReference>
<proteinExistence type="inferred from homology"/>
<evidence type="ECO:0000313" key="15">
    <source>
        <dbReference type="Proteomes" id="UP000007879"/>
    </source>
</evidence>
<feature type="domain" description="ABC transporter" evidence="12">
    <location>
        <begin position="1165"/>
        <end position="1398"/>
    </location>
</feature>
<evidence type="ECO:0000256" key="8">
    <source>
        <dbReference type="ARBA" id="ARBA00022989"/>
    </source>
</evidence>
<dbReference type="GO" id="GO:0016020">
    <property type="term" value="C:membrane"/>
    <property type="evidence" value="ECO:0007669"/>
    <property type="project" value="UniProtKB-SubCell"/>
</dbReference>
<comment type="similarity">
    <text evidence="2">Belongs to the ABC transporter superfamily. ABCC family. Conjugate transporter (TC 3.A.1.208) subfamily.</text>
</comment>
<dbReference type="PROSITE" id="PS00211">
    <property type="entry name" value="ABC_TRANSPORTER_1"/>
    <property type="match status" value="2"/>
</dbReference>
<dbReference type="PROSITE" id="PS50893">
    <property type="entry name" value="ABC_TRANSPORTER_2"/>
    <property type="match status" value="2"/>
</dbReference>
<evidence type="ECO:0000259" key="12">
    <source>
        <dbReference type="PROSITE" id="PS50893"/>
    </source>
</evidence>
<keyword evidence="7" id="KW-0067">ATP-binding</keyword>
<dbReference type="InterPro" id="IPR011527">
    <property type="entry name" value="ABC1_TM_dom"/>
</dbReference>
<evidence type="ECO:0000259" key="13">
    <source>
        <dbReference type="PROSITE" id="PS50929"/>
    </source>
</evidence>
<evidence type="ECO:0000256" key="4">
    <source>
        <dbReference type="ARBA" id="ARBA00022692"/>
    </source>
</evidence>
<dbReference type="GeneID" id="100640761"/>
<dbReference type="CDD" id="cd03250">
    <property type="entry name" value="ABCC_MRP_domain1"/>
    <property type="match status" value="1"/>
</dbReference>
<keyword evidence="4 11" id="KW-0812">Transmembrane</keyword>
<dbReference type="InterPro" id="IPR003439">
    <property type="entry name" value="ABC_transporter-like_ATP-bd"/>
</dbReference>
<evidence type="ECO:0000256" key="2">
    <source>
        <dbReference type="ARBA" id="ARBA00009726"/>
    </source>
</evidence>
<evidence type="ECO:0000256" key="3">
    <source>
        <dbReference type="ARBA" id="ARBA00022448"/>
    </source>
</evidence>
<feature type="region of interest" description="Disordered" evidence="10">
    <location>
        <begin position="418"/>
        <end position="439"/>
    </location>
</feature>
<dbReference type="Pfam" id="PF00664">
    <property type="entry name" value="ABC_membrane"/>
    <property type="match status" value="2"/>
</dbReference>
<feature type="transmembrane region" description="Helical" evidence="11">
    <location>
        <begin position="225"/>
        <end position="247"/>
    </location>
</feature>
<feature type="domain" description="ABC transporter" evidence="12">
    <location>
        <begin position="485"/>
        <end position="711"/>
    </location>
</feature>
<dbReference type="PANTHER" id="PTHR24223:SF456">
    <property type="entry name" value="MULTIDRUG RESISTANCE-ASSOCIATED PROTEIN LETHAL(2)03659"/>
    <property type="match status" value="1"/>
</dbReference>
<dbReference type="InterPro" id="IPR027417">
    <property type="entry name" value="P-loop_NTPase"/>
</dbReference>
<organism evidence="14 15">
    <name type="scientific">Amphimedon queenslandica</name>
    <name type="common">Sponge</name>
    <dbReference type="NCBI Taxonomy" id="400682"/>
    <lineage>
        <taxon>Eukaryota</taxon>
        <taxon>Metazoa</taxon>
        <taxon>Porifera</taxon>
        <taxon>Demospongiae</taxon>
        <taxon>Heteroscleromorpha</taxon>
        <taxon>Haplosclerida</taxon>
        <taxon>Niphatidae</taxon>
        <taxon>Amphimedon</taxon>
    </lineage>
</organism>
<evidence type="ECO:0000256" key="11">
    <source>
        <dbReference type="SAM" id="Phobius"/>
    </source>
</evidence>
<keyword evidence="5" id="KW-0677">Repeat</keyword>
<feature type="domain" description="ABC transmembrane type-1" evidence="13">
    <location>
        <begin position="110"/>
        <end position="379"/>
    </location>
</feature>
<evidence type="ECO:0000256" key="5">
    <source>
        <dbReference type="ARBA" id="ARBA00022737"/>
    </source>
</evidence>
<dbReference type="Gene3D" id="3.40.50.300">
    <property type="entry name" value="P-loop containing nucleotide triphosphate hydrolases"/>
    <property type="match status" value="2"/>
</dbReference>
<evidence type="ECO:0000256" key="6">
    <source>
        <dbReference type="ARBA" id="ARBA00022741"/>
    </source>
</evidence>
<dbReference type="FunFam" id="1.20.1560.10:FF:000014">
    <property type="entry name" value="Multidrug resistance-associated protein member 4"/>
    <property type="match status" value="1"/>
</dbReference>
<reference evidence="15" key="1">
    <citation type="journal article" date="2010" name="Nature">
        <title>The Amphimedon queenslandica genome and the evolution of animal complexity.</title>
        <authorList>
            <person name="Srivastava M."/>
            <person name="Simakov O."/>
            <person name="Chapman J."/>
            <person name="Fahey B."/>
            <person name="Gauthier M.E."/>
            <person name="Mitros T."/>
            <person name="Richards G.S."/>
            <person name="Conaco C."/>
            <person name="Dacre M."/>
            <person name="Hellsten U."/>
            <person name="Larroux C."/>
            <person name="Putnam N.H."/>
            <person name="Stanke M."/>
            <person name="Adamska M."/>
            <person name="Darling A."/>
            <person name="Degnan S.M."/>
            <person name="Oakley T.H."/>
            <person name="Plachetzki D.C."/>
            <person name="Zhai Y."/>
            <person name="Adamski M."/>
            <person name="Calcino A."/>
            <person name="Cummins S.F."/>
            <person name="Goodstein D.M."/>
            <person name="Harris C."/>
            <person name="Jackson D.J."/>
            <person name="Leys S.P."/>
            <person name="Shu S."/>
            <person name="Woodcroft B.J."/>
            <person name="Vervoort M."/>
            <person name="Kosik K.S."/>
            <person name="Manning G."/>
            <person name="Degnan B.M."/>
            <person name="Rokhsar D.S."/>
        </authorList>
    </citation>
    <scope>NUCLEOTIDE SEQUENCE [LARGE SCALE GENOMIC DNA]</scope>
</reference>
<keyword evidence="3" id="KW-0813">Transport</keyword>
<evidence type="ECO:0000256" key="9">
    <source>
        <dbReference type="ARBA" id="ARBA00023136"/>
    </source>
</evidence>
<dbReference type="GO" id="GO:0005524">
    <property type="term" value="F:ATP binding"/>
    <property type="evidence" value="ECO:0007669"/>
    <property type="project" value="UniProtKB-KW"/>
</dbReference>
<dbReference type="SMART" id="SM00382">
    <property type="entry name" value="AAA"/>
    <property type="match status" value="2"/>
</dbReference>
<dbReference type="InterPro" id="IPR003593">
    <property type="entry name" value="AAA+_ATPase"/>
</dbReference>
<dbReference type="GO" id="GO:0140359">
    <property type="term" value="F:ABC-type transporter activity"/>
    <property type="evidence" value="ECO:0007669"/>
    <property type="project" value="InterPro"/>
</dbReference>
<dbReference type="CDD" id="cd03244">
    <property type="entry name" value="ABCC_MRP_domain2"/>
    <property type="match status" value="1"/>
</dbReference>
<keyword evidence="8 11" id="KW-1133">Transmembrane helix</keyword>
<feature type="transmembrane region" description="Helical" evidence="11">
    <location>
        <begin position="109"/>
        <end position="130"/>
    </location>
</feature>
<feature type="transmembrane region" description="Helical" evidence="11">
    <location>
        <begin position="253"/>
        <end position="270"/>
    </location>
</feature>
<dbReference type="Pfam" id="PF00005">
    <property type="entry name" value="ABC_tran"/>
    <property type="match status" value="2"/>
</dbReference>
<protein>
    <submittedName>
        <fullName evidence="14">Uncharacterized protein</fullName>
    </submittedName>
</protein>
<reference evidence="14" key="2">
    <citation type="submission" date="2024-06" db="UniProtKB">
        <authorList>
            <consortium name="EnsemblMetazoa"/>
        </authorList>
    </citation>
    <scope>IDENTIFICATION</scope>
</reference>
<dbReference type="EnsemblMetazoa" id="XM_020000789.1">
    <property type="protein sequence ID" value="XP_019856348.1"/>
    <property type="gene ID" value="LOC100640761"/>
</dbReference>
<feature type="domain" description="ABC transmembrane type-1" evidence="13">
    <location>
        <begin position="841"/>
        <end position="1125"/>
    </location>
</feature>
<evidence type="ECO:0000256" key="7">
    <source>
        <dbReference type="ARBA" id="ARBA00022840"/>
    </source>
</evidence>
<keyword evidence="15" id="KW-1185">Reference proteome</keyword>
<evidence type="ECO:0000256" key="10">
    <source>
        <dbReference type="SAM" id="MobiDB-lite"/>
    </source>
</evidence>
<dbReference type="RefSeq" id="XP_019856348.1">
    <property type="nucleotide sequence ID" value="XM_020000789.1"/>
</dbReference>
<keyword evidence="9 11" id="KW-0472">Membrane</keyword>
<sequence length="1432" mass="161155">MQPSKKRRKYTWDPIELRYERPPKDPRNSLLHKYNPLSRSLFCWIDSLVFKGFRHELKETDLYAHPSEADSEKLSQKFEKHWNTEKERAGKQSSPRLWLAIAKCLSWRILLHGIVSFLVVLALIGQPVILGYLTNYFAIPEPTQSDTHSAYLFALALSMVSFLLVFLNGLSGYSGYKLGMLVRVIATSAIYKKIVELRPSRISQLTVGHIINLASNDVHRFDQSLLFYHYLWIGPIHLVIVTAFVYVEIGPTAFLAAFLVVIQLPLQHYLGRVFIKLRLNAAKLTDKRVLTMNEVISGIRVIKMYGWEYAFHQVVSNIRSLEVKAILKSSIIRIINLSYYDISLPLILLIVFSVYVSIDENNILTSKKVFTTLSLLSFVRLISLKFLVTSVIQISEGRVALKRISDFLLINDDDLPTHETTEDNDSQIDDPPISPPKKSKLSMFRKKWSIDTDSSDGYNSLTRLGAKPGEEEREEELTGDDVIGVLVKDLHASWNNEEDLSECTLLNISFKVDMKSPLFAIVGPIGAGKSTLLQCLLKELPPIKGSVTMRGTVAYVSQEPWIFSSTVRENILFGSKYEDDWYYTVLEACALKRDIDCLINGDLTLVGERGVTLSGGQKARISLARAVYRKADIYLLDDPLSAVDTAVSRHLFNKCIKGLLSQSCVLLVTHQLQYLKQCDKMIGLKEGVVTVYGDTTEILEWGESKILSLIGGKGGESEEEEYEEQLAEMTFSDDEITPLHSPLEESALFPGLSIYDSLVISNSVNDDTPAVTTPAPPPLLKALSTRSFGRTLRSITSIQNGVEIPVETFEAPPEEESVSGTVSVKTYAKYFISGGSYWLPLVVLVVFIIAECSIITTDWWIADWANCNNNDSAVSTCALSNNERIGIYSGLVSSLWISCLLRSFLFYVLSLRAARSLHNRMFSSIIRAPVLFFDTNPIGRVLNRFSKDVGFLDDILIYSFCEFLQFFMRFLGIIITAVIANYYLIVVIVVLCVVFVLFRQYYLRMARSIKRIEASSRSPLYSHISMTLQGLSTIRAYGMVQEMVKVFYNYHNKHTQAWFLYIVSSRWFGMRIDALSSIFITTVVFVSIPLAGSLSPGLVGLALFYSISLNGMFQYCMRLSAEVENLMVSAERVIAYDEDISSEAPFETDPLLEKPPSTWPESGRIKLKDVTYRHSETSPLVLKGLSAVIESGEKIGIVGRTGAGKSSLASALFRLAEPNGSIEIDNVEVLTLGLHDLRRHLSIIPQDPVLFTGTVRHNLDPFGNYDDEEIWRSLEQVQLKWSIELLDEGLEAMVTEGGSNFSVGQRQLFCLARALLRKNKILILDEATANVDLETDAIIQQVIREQFSQCTILTIAHRLETVMDSDRIMVLRFGEIAEFDEPHVLLSKPNSYLLRLVEHTGPGTAAKLKEIASDTYNMRHGIRSTDKPLRLK</sequence>
<dbReference type="SUPFAM" id="SSF90123">
    <property type="entry name" value="ABC transporter transmembrane region"/>
    <property type="match status" value="2"/>
</dbReference>
<feature type="transmembrane region" description="Helical" evidence="11">
    <location>
        <begin position="150"/>
        <end position="170"/>
    </location>
</feature>
<accession>A0AAN0JI69</accession>
<evidence type="ECO:0000256" key="1">
    <source>
        <dbReference type="ARBA" id="ARBA00004141"/>
    </source>
</evidence>
<evidence type="ECO:0000313" key="14">
    <source>
        <dbReference type="EnsemblMetazoa" id="XP_019856348.1"/>
    </source>
</evidence>
<dbReference type="PROSITE" id="PS50929">
    <property type="entry name" value="ABC_TM1F"/>
    <property type="match status" value="2"/>
</dbReference>